<reference evidence="1 2" key="1">
    <citation type="submission" date="2015-07" db="EMBL/GenBank/DDBJ databases">
        <authorList>
            <person name="Noorani M."/>
        </authorList>
    </citation>
    <scope>NUCLEOTIDE SEQUENCE [LARGE SCALE GENOMIC DNA]</scope>
    <source>
        <strain evidence="1 2">W1435</strain>
    </source>
</reference>
<protein>
    <submittedName>
        <fullName evidence="1">Uncharacterized protein</fullName>
    </submittedName>
</protein>
<organism evidence="1 2">
    <name type="scientific">Prevotella fusca JCM 17724</name>
    <dbReference type="NCBI Taxonomy" id="1236517"/>
    <lineage>
        <taxon>Bacteria</taxon>
        <taxon>Pseudomonadati</taxon>
        <taxon>Bacteroidota</taxon>
        <taxon>Bacteroidia</taxon>
        <taxon>Bacteroidales</taxon>
        <taxon>Prevotellaceae</taxon>
        <taxon>Prevotella</taxon>
    </lineage>
</organism>
<sequence length="86" mass="10462">MLMVLPSNAYIGNRIEAYTPVWYDYPKSDYLTKRDKAQDKMQKRQINTMSTRYHVFPSSTYNLFPYPPMFVNYFHAVQNQYMVFWL</sequence>
<name>A0A0K1NN66_9BACT</name>
<evidence type="ECO:0000313" key="2">
    <source>
        <dbReference type="Proteomes" id="UP000060345"/>
    </source>
</evidence>
<proteinExistence type="predicted"/>
<accession>A0A0K1NN66</accession>
<dbReference type="KEGG" id="pfus:ADJ77_12250"/>
<dbReference type="EMBL" id="CP012075">
    <property type="protein sequence ID" value="AKU70512.1"/>
    <property type="molecule type" value="Genomic_DNA"/>
</dbReference>
<dbReference type="Proteomes" id="UP000060345">
    <property type="component" value="Chromosome 2"/>
</dbReference>
<gene>
    <name evidence="1" type="ORF">ADJ77_12250</name>
</gene>
<evidence type="ECO:0000313" key="1">
    <source>
        <dbReference type="EMBL" id="AKU70512.1"/>
    </source>
</evidence>
<dbReference type="AlphaFoldDB" id="A0A0K1NN66"/>